<proteinExistence type="predicted"/>
<evidence type="ECO:0008006" key="4">
    <source>
        <dbReference type="Google" id="ProtNLM"/>
    </source>
</evidence>
<protein>
    <recommendedName>
        <fullName evidence="4">Lipoprotein</fullName>
    </recommendedName>
</protein>
<organism evidence="2 3">
    <name type="scientific">Micromonospora coerulea</name>
    <dbReference type="NCBI Taxonomy" id="47856"/>
    <lineage>
        <taxon>Bacteria</taxon>
        <taxon>Bacillati</taxon>
        <taxon>Actinomycetota</taxon>
        <taxon>Actinomycetes</taxon>
        <taxon>Micromonosporales</taxon>
        <taxon>Micromonosporaceae</taxon>
        <taxon>Micromonospora</taxon>
    </lineage>
</organism>
<feature type="region of interest" description="Disordered" evidence="1">
    <location>
        <begin position="12"/>
        <end position="58"/>
    </location>
</feature>
<keyword evidence="3" id="KW-1185">Reference proteome</keyword>
<feature type="compositionally biased region" description="Low complexity" evidence="1">
    <location>
        <begin position="28"/>
        <end position="45"/>
    </location>
</feature>
<sequence>MAVVLLAGLAPAGCGPATDSTGPGGGSTTATAGPSGQAAPTATGPTPGPWPNPSARPVDRALRTGMRIGDDELMLSPSTRLIVDLAWFDTRTGRYHSLPEDENFRSARGEGGPLPVFEVRERPAPDGRLITFGFASARVARATITQPGYPTTTLTVAPWGRGDVDTSLFWAARPGRFLAADLPAEQRAVCTLYDPAGRVLARLVLSEAKFVQKGG</sequence>
<accession>A0ABP8SNU0</accession>
<evidence type="ECO:0000313" key="3">
    <source>
        <dbReference type="Proteomes" id="UP001500307"/>
    </source>
</evidence>
<dbReference type="EMBL" id="BAABGU010000020">
    <property type="protein sequence ID" value="GAA4572894.1"/>
    <property type="molecule type" value="Genomic_DNA"/>
</dbReference>
<name>A0ABP8SNU0_9ACTN</name>
<evidence type="ECO:0000256" key="1">
    <source>
        <dbReference type="SAM" id="MobiDB-lite"/>
    </source>
</evidence>
<comment type="caution">
    <text evidence="2">The sequence shown here is derived from an EMBL/GenBank/DDBJ whole genome shotgun (WGS) entry which is preliminary data.</text>
</comment>
<evidence type="ECO:0000313" key="2">
    <source>
        <dbReference type="EMBL" id="GAA4572894.1"/>
    </source>
</evidence>
<reference evidence="3" key="1">
    <citation type="journal article" date="2019" name="Int. J. Syst. Evol. Microbiol.">
        <title>The Global Catalogue of Microorganisms (GCM) 10K type strain sequencing project: providing services to taxonomists for standard genome sequencing and annotation.</title>
        <authorList>
            <consortium name="The Broad Institute Genomics Platform"/>
            <consortium name="The Broad Institute Genome Sequencing Center for Infectious Disease"/>
            <person name="Wu L."/>
            <person name="Ma J."/>
        </authorList>
    </citation>
    <scope>NUCLEOTIDE SEQUENCE [LARGE SCALE GENOMIC DNA]</scope>
    <source>
        <strain evidence="3">JCM 3175</strain>
    </source>
</reference>
<feature type="compositionally biased region" description="Low complexity" evidence="1">
    <location>
        <begin position="12"/>
        <end position="21"/>
    </location>
</feature>
<gene>
    <name evidence="2" type="ORF">GCM10023176_36760</name>
</gene>
<dbReference type="Proteomes" id="UP001500307">
    <property type="component" value="Unassembled WGS sequence"/>
</dbReference>